<reference evidence="2" key="2">
    <citation type="journal article" date="2024" name="Antonie Van Leeuwenhoek">
        <title>Roseihalotalea indica gen. nov., sp. nov., a halophilic Bacteroidetes from mesopelagic Southwest Indian Ocean with higher carbohydrate metabolic potential.</title>
        <authorList>
            <person name="Chen B."/>
            <person name="Zhang M."/>
            <person name="Lin D."/>
            <person name="Ye J."/>
            <person name="Tang K."/>
        </authorList>
    </citation>
    <scope>NUCLEOTIDE SEQUENCE</scope>
    <source>
        <strain evidence="2">TK19036</strain>
    </source>
</reference>
<evidence type="ECO:0000313" key="2">
    <source>
        <dbReference type="EMBL" id="WKN39535.1"/>
    </source>
</evidence>
<dbReference type="Pfam" id="PF15892">
    <property type="entry name" value="BNR_4"/>
    <property type="match status" value="1"/>
</dbReference>
<reference evidence="2" key="1">
    <citation type="journal article" date="2023" name="Comput. Struct. Biotechnol. J.">
        <title>Discovery of a novel marine Bacteroidetes with a rich repertoire of carbohydrate-active enzymes.</title>
        <authorList>
            <person name="Chen B."/>
            <person name="Liu G."/>
            <person name="Chen Q."/>
            <person name="Wang H."/>
            <person name="Liu L."/>
            <person name="Tang K."/>
        </authorList>
    </citation>
    <scope>NUCLEOTIDE SEQUENCE</scope>
    <source>
        <strain evidence="2">TK19036</strain>
    </source>
</reference>
<name>A0AA49JI41_9BACT</name>
<feature type="region of interest" description="Disordered" evidence="1">
    <location>
        <begin position="338"/>
        <end position="358"/>
    </location>
</feature>
<dbReference type="AlphaFoldDB" id="A0AA49JI41"/>
<accession>A0AA49JI41</accession>
<evidence type="ECO:0000256" key="1">
    <source>
        <dbReference type="SAM" id="MobiDB-lite"/>
    </source>
</evidence>
<dbReference type="EMBL" id="CP120682">
    <property type="protein sequence ID" value="WKN39535.1"/>
    <property type="molecule type" value="Genomic_DNA"/>
</dbReference>
<organism evidence="2">
    <name type="scientific">Roseihalotalea indica</name>
    <dbReference type="NCBI Taxonomy" id="2867963"/>
    <lineage>
        <taxon>Bacteria</taxon>
        <taxon>Pseudomonadati</taxon>
        <taxon>Bacteroidota</taxon>
        <taxon>Cytophagia</taxon>
        <taxon>Cytophagales</taxon>
        <taxon>Catalimonadaceae</taxon>
        <taxon>Roseihalotalea</taxon>
    </lineage>
</organism>
<sequence>MPNRFLQLILVLLFAGFGYAYILPTDPPETAKGEAFESFAEDGSWCWFSDPRALFYEGEHARTYAGWIDQSGNVTVGYYDHNTQEIHQEVLHAKLEVDDHDNPSLLMDSDGKLMVFYSKHARGEPIYLMKAKHAESISEWEPRQALDLNDTVTYAGFSDTYTYVNPYRLSEENDKLYLFWRGADFKPNVATSEDGGATWNQGQILVLPDRIYRNRRPYVKVSSNNRDQIHLAFTDGHPRNEPTNSIYYMKYRDGAFYKANGEKIASFNDIPVTPEATDMVYDAKGTQEKAWIWDVTENEEGNPVLTYVRFPDDSTHVYYYALWDGKAWQNHKITEGGSWFPQTPEGEEEREPNYSGGISLDHQDPSTVYLSRQVNSTFEIERWTTNNQGKDWSSQAITQNSDLDNIRPFVIRNYNQGDDLRVLWMNVKHYQHYTDYNTALKMNIK</sequence>
<proteinExistence type="predicted"/>
<gene>
    <name evidence="2" type="ORF">K4G66_12615</name>
</gene>
<protein>
    <submittedName>
        <fullName evidence="2">BNR-4 repeat-containing protein</fullName>
    </submittedName>
</protein>